<evidence type="ECO:0000256" key="2">
    <source>
        <dbReference type="ARBA" id="ARBA00022603"/>
    </source>
</evidence>
<accession>A0A8X8ICI1</accession>
<dbReference type="KEGG" id="cthu:HUR95_08355"/>
<keyword evidence="5" id="KW-0175">Coiled coil</keyword>
<feature type="coiled-coil region" evidence="5">
    <location>
        <begin position="430"/>
        <end position="457"/>
    </location>
</feature>
<dbReference type="GO" id="GO:0003677">
    <property type="term" value="F:DNA binding"/>
    <property type="evidence" value="ECO:0007669"/>
    <property type="project" value="InterPro"/>
</dbReference>
<dbReference type="AlphaFoldDB" id="A0A8X8ICI1"/>
<keyword evidence="2" id="KW-0489">Methyltransferase</keyword>
<dbReference type="GO" id="GO:0032259">
    <property type="term" value="P:methylation"/>
    <property type="evidence" value="ECO:0007669"/>
    <property type="project" value="UniProtKB-KW"/>
</dbReference>
<name>A0A8X8ICI1_CALTT</name>
<feature type="domain" description="DNA methylase N-4/N-6" evidence="6">
    <location>
        <begin position="79"/>
        <end position="221"/>
    </location>
</feature>
<dbReference type="InterPro" id="IPR002052">
    <property type="entry name" value="DNA_methylase_N6_adenine_CS"/>
</dbReference>
<dbReference type="REBASE" id="559430">
    <property type="entry name" value="M.CthTA2A1ORF8355P"/>
</dbReference>
<keyword evidence="3" id="KW-0808">Transferase</keyword>
<evidence type="ECO:0000256" key="5">
    <source>
        <dbReference type="SAM" id="Coils"/>
    </source>
</evidence>
<protein>
    <submittedName>
        <fullName evidence="7">Site-specific DNA-methyltransferase</fullName>
    </submittedName>
</protein>
<evidence type="ECO:0000256" key="1">
    <source>
        <dbReference type="ARBA" id="ARBA00006594"/>
    </source>
</evidence>
<comment type="similarity">
    <text evidence="1">Belongs to the N(4)/N(6)-methyltransferase family.</text>
</comment>
<evidence type="ECO:0000313" key="7">
    <source>
        <dbReference type="EMBL" id="QZT35201.1"/>
    </source>
</evidence>
<dbReference type="SUPFAM" id="SSF53335">
    <property type="entry name" value="S-adenosyl-L-methionine-dependent methyltransferases"/>
    <property type="match status" value="1"/>
</dbReference>
<organism evidence="7 8">
    <name type="scientific">Caldalkalibacillus thermarum (strain TA2.A1)</name>
    <dbReference type="NCBI Taxonomy" id="986075"/>
    <lineage>
        <taxon>Bacteria</taxon>
        <taxon>Bacillati</taxon>
        <taxon>Bacillota</taxon>
        <taxon>Bacilli</taxon>
        <taxon>Bacillales</taxon>
        <taxon>Bacillaceae</taxon>
        <taxon>Caldalkalibacillus</taxon>
    </lineage>
</organism>
<evidence type="ECO:0000256" key="4">
    <source>
        <dbReference type="ARBA" id="ARBA00022747"/>
    </source>
</evidence>
<dbReference type="InterPro" id="IPR002941">
    <property type="entry name" value="DNA_methylase_N4/N6"/>
</dbReference>
<keyword evidence="4" id="KW-0680">Restriction system</keyword>
<dbReference type="PROSITE" id="PS00092">
    <property type="entry name" value="N6_MTASE"/>
    <property type="match status" value="1"/>
</dbReference>
<dbReference type="GO" id="GO:0009307">
    <property type="term" value="P:DNA restriction-modification system"/>
    <property type="evidence" value="ECO:0007669"/>
    <property type="project" value="UniProtKB-KW"/>
</dbReference>
<dbReference type="Proteomes" id="UP000825179">
    <property type="component" value="Chromosome"/>
</dbReference>
<dbReference type="Pfam" id="PF01555">
    <property type="entry name" value="N6_N4_Mtase"/>
    <property type="match status" value="1"/>
</dbReference>
<evidence type="ECO:0000256" key="3">
    <source>
        <dbReference type="ARBA" id="ARBA00022679"/>
    </source>
</evidence>
<dbReference type="Gene3D" id="3.40.50.150">
    <property type="entry name" value="Vaccinia Virus protein VP39"/>
    <property type="match status" value="1"/>
</dbReference>
<gene>
    <name evidence="7" type="ORF">HUR95_08355</name>
</gene>
<reference evidence="7 8" key="1">
    <citation type="journal article" date="2020" name="Extremophiles">
        <title>Genomic analysis of Caldalkalibacillus thermarum TA2.A1 reveals aerobic alkaliphilic metabolism and evolutionary hallmarks linking alkaliphilic bacteria and plant life.</title>
        <authorList>
            <person name="de Jong S.I."/>
            <person name="van den Broek M.A."/>
            <person name="Merkel A.Y."/>
            <person name="de la Torre Cortes P."/>
            <person name="Kalamorz F."/>
            <person name="Cook G.M."/>
            <person name="van Loosdrecht M.C.M."/>
            <person name="McMillan D.G.G."/>
        </authorList>
    </citation>
    <scope>NUCLEOTIDE SEQUENCE [LARGE SCALE GENOMIC DNA]</scope>
    <source>
        <strain evidence="7 8">TA2.A1</strain>
    </source>
</reference>
<keyword evidence="8" id="KW-1185">Reference proteome</keyword>
<dbReference type="GO" id="GO:0008170">
    <property type="term" value="F:N-methyltransferase activity"/>
    <property type="evidence" value="ECO:0007669"/>
    <property type="project" value="InterPro"/>
</dbReference>
<sequence length="506" mass="58416">MSRIQDIKRLVNGGGLFALGTVGGTLYIPSISAERNIIEAVQNKMNTPTLISRFANRFNISINVGSMTKVEFISNNQLDYIFTDPPFGANIMYSELNSLWESWQKVFTNNRSEAIVNSTHGKGLLEYQRLMEACFKEYYRVLKPGRWMTVEFSNSQSTVWNAIQEAIQRAGFVIANVSVLDKKQGSFKAVTTTTAVKQDLVISAYKPKQEHIDKMKREQNTEESAWTFVKQHLEQLPVFIGEKGKAELIVERTPRALFDRMVAYHVQNGLPVPLSSAEFQEGVAQRFPMRDGMVFLESQVAEYDKKRILAKEFTQLSLFVSDENSAIEWLRQQLLKKPQTRQELHPDFMKEIQHIAKHEKLPELDELLEQNFLKYEGDGPVPSQIHSYLSSNYKDLRGLDKDDPRLKEKAKNRWYVPDPNKQADLEKLREKALLREFAAYKQQIESSKKKLKQFRTEAIRAGFKKAWAEKDYETIVKVGERLPEKVLQEDDKLLMYYDNAHTVLGL</sequence>
<dbReference type="EMBL" id="CP082237">
    <property type="protein sequence ID" value="QZT35201.1"/>
    <property type="molecule type" value="Genomic_DNA"/>
</dbReference>
<evidence type="ECO:0000259" key="6">
    <source>
        <dbReference type="Pfam" id="PF01555"/>
    </source>
</evidence>
<proteinExistence type="inferred from homology"/>
<evidence type="ECO:0000313" key="8">
    <source>
        <dbReference type="Proteomes" id="UP000825179"/>
    </source>
</evidence>
<dbReference type="InterPro" id="IPR029063">
    <property type="entry name" value="SAM-dependent_MTases_sf"/>
</dbReference>